<evidence type="ECO:0000256" key="5">
    <source>
        <dbReference type="ARBA" id="ARBA00023136"/>
    </source>
</evidence>
<reference evidence="9" key="2">
    <citation type="submission" date="2019-04" db="EMBL/GenBank/DDBJ databases">
        <authorList>
            <person name="Pasella M."/>
        </authorList>
    </citation>
    <scope>NUCLEOTIDE SEQUENCE</scope>
    <source>
        <strain evidence="9">PD2926</strain>
    </source>
</reference>
<feature type="domain" description="ResB-like" evidence="8">
    <location>
        <begin position="336"/>
        <end position="432"/>
    </location>
</feature>
<feature type="transmembrane region" description="Helical" evidence="7">
    <location>
        <begin position="176"/>
        <end position="198"/>
    </location>
</feature>
<geneLocation type="plastid" evidence="9"/>
<evidence type="ECO:0000256" key="1">
    <source>
        <dbReference type="ARBA" id="ARBA00004141"/>
    </source>
</evidence>
<comment type="function">
    <text evidence="6">Required during biogenesis of c-type cytochromes (cytochrome c6 and cytochrome f) at the step of heme attachment.</text>
</comment>
<evidence type="ECO:0000256" key="6">
    <source>
        <dbReference type="HAMAP-Rule" id="MF_01392"/>
    </source>
</evidence>
<dbReference type="HAMAP" id="MF_01392">
    <property type="entry name" value="CytC_Ccs1"/>
    <property type="match status" value="1"/>
</dbReference>
<name>A0A4D6WR33_9FLOR</name>
<comment type="subcellular location">
    <subcellularLocation>
        <location evidence="6">Cellular thylakoid membrane</location>
        <topology evidence="6">Multi-pass membrane protein</topology>
    </subcellularLocation>
    <subcellularLocation>
        <location evidence="1">Membrane</location>
        <topology evidence="1">Multi-pass membrane protein</topology>
    </subcellularLocation>
</comment>
<keyword evidence="6" id="KW-0793">Thylakoid</keyword>
<dbReference type="Pfam" id="PF05140">
    <property type="entry name" value="ResB"/>
    <property type="match status" value="2"/>
</dbReference>
<evidence type="ECO:0000256" key="4">
    <source>
        <dbReference type="ARBA" id="ARBA00022989"/>
    </source>
</evidence>
<evidence type="ECO:0000256" key="3">
    <source>
        <dbReference type="ARBA" id="ARBA00022748"/>
    </source>
</evidence>
<evidence type="ECO:0000259" key="8">
    <source>
        <dbReference type="Pfam" id="PF05140"/>
    </source>
</evidence>
<keyword evidence="2 6" id="KW-0812">Transmembrane</keyword>
<sequence>MNIKFFNFKNILWNLLKKIANLNFAISILFVIIIFSIIGSVIEQDQNLVFYQFNYPLNNTNIFYINWQVIIFWGLDHIYRSWWFILTLFIFALSLIVCTFSIQLPTLKNARRWKFITHKVSDEASKIYHYDVSSSLLYQSSLVNMVYSLNIYDFQIFHKKCKIYAYKGIVGKIAPIFVHVSIITTLMGIVISIFSGFMSQEMIARGELFHIKNLVTAGPLSNIDPNIIGQVDDFFIDYNLDDSIKQFFSKLSILDNNGRVLITKTISVNSPLVFRHLTFYQTDWRIDALRIQMGTKQIIQKQVRKIDINSKTCWLCNFSLPNRKQYFVILFNLKNKISIYDVDQDLIYATNINESINLNGIPIIIKDVLVSTGLQVKTDPGVFIIYLGFFVIMISTALSYVSYTQIWVYLGINTLQLTGSTNRAVLLFEEDMNKVNNIYRQYML</sequence>
<accession>A0A4D6WR33</accession>
<comment type="subunit">
    <text evidence="6">May interact with CcsA.</text>
</comment>
<feature type="transmembrane region" description="Helical" evidence="7">
    <location>
        <begin position="21"/>
        <end position="42"/>
    </location>
</feature>
<proteinExistence type="inferred from homology"/>
<dbReference type="InterPro" id="IPR007816">
    <property type="entry name" value="ResB-like_domain"/>
</dbReference>
<feature type="domain" description="ResB-like" evidence="8">
    <location>
        <begin position="23"/>
        <end position="312"/>
    </location>
</feature>
<keyword evidence="9" id="KW-0934">Plastid</keyword>
<dbReference type="InterPro" id="IPR023494">
    <property type="entry name" value="Cyt_c_bgen_Ccs1/CcsB/ResB"/>
</dbReference>
<evidence type="ECO:0000256" key="2">
    <source>
        <dbReference type="ARBA" id="ARBA00022692"/>
    </source>
</evidence>
<gene>
    <name evidence="6 9" type="primary">ccs1</name>
    <name evidence="6" type="synonym">ccsB</name>
</gene>
<dbReference type="PANTHER" id="PTHR31566:SF0">
    <property type="entry name" value="CYTOCHROME C BIOGENESIS PROTEIN CCS1, CHLOROPLASTIC"/>
    <property type="match status" value="1"/>
</dbReference>
<evidence type="ECO:0000256" key="7">
    <source>
        <dbReference type="SAM" id="Phobius"/>
    </source>
</evidence>
<feature type="transmembrane region" description="Helical" evidence="7">
    <location>
        <begin position="82"/>
        <end position="104"/>
    </location>
</feature>
<organism evidence="9">
    <name type="scientific">Bornetia secundiflora</name>
    <dbReference type="NCBI Taxonomy" id="2575637"/>
    <lineage>
        <taxon>Eukaryota</taxon>
        <taxon>Rhodophyta</taxon>
        <taxon>Florideophyceae</taxon>
        <taxon>Rhodymeniophycidae</taxon>
        <taxon>Ceramiales</taxon>
        <taxon>Wrangeliaceae</taxon>
        <taxon>Bornetia</taxon>
    </lineage>
</organism>
<protein>
    <recommendedName>
        <fullName evidence="6">Cytochrome c biogenesis protein CcsB</fullName>
    </recommendedName>
</protein>
<dbReference type="GO" id="GO:0017004">
    <property type="term" value="P:cytochrome complex assembly"/>
    <property type="evidence" value="ECO:0007669"/>
    <property type="project" value="UniProtKB-UniRule"/>
</dbReference>
<dbReference type="PANTHER" id="PTHR31566">
    <property type="entry name" value="CYTOCHROME C BIOGENESIS PROTEIN CCS1, CHLOROPLASTIC"/>
    <property type="match status" value="1"/>
</dbReference>
<keyword evidence="5 6" id="KW-0472">Membrane</keyword>
<evidence type="ECO:0000313" key="9">
    <source>
        <dbReference type="EMBL" id="QCI04740.1"/>
    </source>
</evidence>
<comment type="similarity">
    <text evidence="6">Belongs to the Ccs1/CcsB family.</text>
</comment>
<reference evidence="9" key="1">
    <citation type="journal article" date="2019" name="Mol. Phylogenet. Evol.">
        <title>Morphological evolution and classification of the red algal order Ceramiales inferred using plastid phylogenomics.</title>
        <authorList>
            <person name="Diaz-Tapia P."/>
            <person name="Pasella M.M."/>
            <person name="Verbruggen H."/>
            <person name="Maggs C.A."/>
        </authorList>
    </citation>
    <scope>NUCLEOTIDE SEQUENCE</scope>
    <source>
        <strain evidence="9">PD2926</strain>
    </source>
</reference>
<dbReference type="AlphaFoldDB" id="A0A4D6WR33"/>
<keyword evidence="4 6" id="KW-1133">Transmembrane helix</keyword>
<dbReference type="EMBL" id="MK814615">
    <property type="protein sequence ID" value="QCI04740.1"/>
    <property type="molecule type" value="Genomic_DNA"/>
</dbReference>
<feature type="transmembrane region" description="Helical" evidence="7">
    <location>
        <begin position="383"/>
        <end position="403"/>
    </location>
</feature>
<dbReference type="GO" id="GO:0042651">
    <property type="term" value="C:thylakoid membrane"/>
    <property type="evidence" value="ECO:0007669"/>
    <property type="project" value="UniProtKB-UniRule"/>
</dbReference>
<keyword evidence="3 6" id="KW-0201">Cytochrome c-type biogenesis</keyword>